<feature type="domain" description="Major facilitator superfamily (MFS) profile" evidence="8">
    <location>
        <begin position="1"/>
        <end position="390"/>
    </location>
</feature>
<dbReference type="PANTHER" id="PTHR23517">
    <property type="entry name" value="RESISTANCE PROTEIN MDTM, PUTATIVE-RELATED-RELATED"/>
    <property type="match status" value="1"/>
</dbReference>
<keyword evidence="6 7" id="KW-0472">Membrane</keyword>
<keyword evidence="5 7" id="KW-1133">Transmembrane helix</keyword>
<feature type="transmembrane region" description="Helical" evidence="7">
    <location>
        <begin position="296"/>
        <end position="317"/>
    </location>
</feature>
<evidence type="ECO:0000256" key="3">
    <source>
        <dbReference type="ARBA" id="ARBA00022475"/>
    </source>
</evidence>
<dbReference type="RefSeq" id="WP_344298689.1">
    <property type="nucleotide sequence ID" value="NZ_BAAABO010000002.1"/>
</dbReference>
<organism evidence="9 10">
    <name type="scientific">Paractinoplanes deccanensis</name>
    <dbReference type="NCBI Taxonomy" id="113561"/>
    <lineage>
        <taxon>Bacteria</taxon>
        <taxon>Bacillati</taxon>
        <taxon>Actinomycetota</taxon>
        <taxon>Actinomycetes</taxon>
        <taxon>Micromonosporales</taxon>
        <taxon>Micromonosporaceae</taxon>
        <taxon>Paractinoplanes</taxon>
    </lineage>
</organism>
<keyword evidence="10" id="KW-1185">Reference proteome</keyword>
<name>A0ABQ3YAZ7_9ACTN</name>
<reference evidence="9 10" key="1">
    <citation type="submission" date="2021-01" db="EMBL/GenBank/DDBJ databases">
        <title>Whole genome shotgun sequence of Actinoplanes deccanensis NBRC 13994.</title>
        <authorList>
            <person name="Komaki H."/>
            <person name="Tamura T."/>
        </authorList>
    </citation>
    <scope>NUCLEOTIDE SEQUENCE [LARGE SCALE GENOMIC DNA]</scope>
    <source>
        <strain evidence="9 10">NBRC 13994</strain>
    </source>
</reference>
<evidence type="ECO:0000256" key="6">
    <source>
        <dbReference type="ARBA" id="ARBA00023136"/>
    </source>
</evidence>
<accession>A0ABQ3YAZ7</accession>
<feature type="transmembrane region" description="Helical" evidence="7">
    <location>
        <begin position="270"/>
        <end position="290"/>
    </location>
</feature>
<keyword evidence="2" id="KW-0813">Transport</keyword>
<keyword evidence="4 7" id="KW-0812">Transmembrane</keyword>
<keyword evidence="3" id="KW-1003">Cell membrane</keyword>
<feature type="transmembrane region" description="Helical" evidence="7">
    <location>
        <begin position="242"/>
        <end position="263"/>
    </location>
</feature>
<feature type="transmembrane region" description="Helical" evidence="7">
    <location>
        <begin position="31"/>
        <end position="57"/>
    </location>
</feature>
<evidence type="ECO:0000256" key="4">
    <source>
        <dbReference type="ARBA" id="ARBA00022692"/>
    </source>
</evidence>
<sequence>MLVCALIGTAQMTWGVTVPIMPLYLDSYGMAVGLLGPLVAAFAVGRIVANIPAGLALRRLPARAYLRTVLLALAAVTALTGLATSAPALLAFRLAAGVLGGAAVTVGFALLVAGAPAERRGAAMATATVVQMSTAGAGALLGGAVVGLVGPAWTFAVAALPVLACLLWDAARPAARYWSFGTTADRGTHRPLPGRRFGARPSWLLLALCAEAFATFFVRFAGEQGLVPVLAYESGGLEPFTLGLATAAGTVASLVAMPFIARWVDAGARVALLVPAGTAGAVAFLCLPFLHVPMGFAAAIVAYSLATGVIGVLPGVITGDAYPPAAAGGVIGFTRTAGDLGAALGPLAVFAVAGFAGYEAACAVLATLFVVAAGGLVAALLRHRSLATTTAAALAAAR</sequence>
<feature type="transmembrane region" description="Helical" evidence="7">
    <location>
        <begin position="90"/>
        <end position="113"/>
    </location>
</feature>
<feature type="transmembrane region" description="Helical" evidence="7">
    <location>
        <begin position="337"/>
        <end position="357"/>
    </location>
</feature>
<dbReference type="InterPro" id="IPR050171">
    <property type="entry name" value="MFS_Transporters"/>
</dbReference>
<evidence type="ECO:0000256" key="1">
    <source>
        <dbReference type="ARBA" id="ARBA00004651"/>
    </source>
</evidence>
<dbReference type="Gene3D" id="1.20.1250.20">
    <property type="entry name" value="MFS general substrate transporter like domains"/>
    <property type="match status" value="1"/>
</dbReference>
<dbReference type="Proteomes" id="UP000609879">
    <property type="component" value="Unassembled WGS sequence"/>
</dbReference>
<dbReference type="EMBL" id="BOMI01000115">
    <property type="protein sequence ID" value="GID77180.1"/>
    <property type="molecule type" value="Genomic_DNA"/>
</dbReference>
<evidence type="ECO:0000256" key="2">
    <source>
        <dbReference type="ARBA" id="ARBA00022448"/>
    </source>
</evidence>
<dbReference type="InterPro" id="IPR020846">
    <property type="entry name" value="MFS_dom"/>
</dbReference>
<dbReference type="Pfam" id="PF07690">
    <property type="entry name" value="MFS_1"/>
    <property type="match status" value="1"/>
</dbReference>
<gene>
    <name evidence="9" type="ORF">Ade02nite_58210</name>
</gene>
<evidence type="ECO:0000256" key="7">
    <source>
        <dbReference type="SAM" id="Phobius"/>
    </source>
</evidence>
<dbReference type="PROSITE" id="PS50850">
    <property type="entry name" value="MFS"/>
    <property type="match status" value="1"/>
</dbReference>
<comment type="caution">
    <text evidence="9">The sequence shown here is derived from an EMBL/GenBank/DDBJ whole genome shotgun (WGS) entry which is preliminary data.</text>
</comment>
<dbReference type="PANTHER" id="PTHR23517:SF3">
    <property type="entry name" value="INTEGRAL MEMBRANE TRANSPORT PROTEIN"/>
    <property type="match status" value="1"/>
</dbReference>
<dbReference type="SUPFAM" id="SSF103473">
    <property type="entry name" value="MFS general substrate transporter"/>
    <property type="match status" value="1"/>
</dbReference>
<evidence type="ECO:0000313" key="9">
    <source>
        <dbReference type="EMBL" id="GID77180.1"/>
    </source>
</evidence>
<evidence type="ECO:0000313" key="10">
    <source>
        <dbReference type="Proteomes" id="UP000609879"/>
    </source>
</evidence>
<dbReference type="InterPro" id="IPR011701">
    <property type="entry name" value="MFS"/>
</dbReference>
<feature type="transmembrane region" description="Helical" evidence="7">
    <location>
        <begin position="64"/>
        <end position="84"/>
    </location>
</feature>
<evidence type="ECO:0000256" key="5">
    <source>
        <dbReference type="ARBA" id="ARBA00022989"/>
    </source>
</evidence>
<dbReference type="InterPro" id="IPR036259">
    <property type="entry name" value="MFS_trans_sf"/>
</dbReference>
<comment type="subcellular location">
    <subcellularLocation>
        <location evidence="1">Cell membrane</location>
        <topology evidence="1">Multi-pass membrane protein</topology>
    </subcellularLocation>
</comment>
<protein>
    <recommendedName>
        <fullName evidence="8">Major facilitator superfamily (MFS) profile domain-containing protein</fullName>
    </recommendedName>
</protein>
<feature type="transmembrane region" description="Helical" evidence="7">
    <location>
        <begin position="363"/>
        <end position="381"/>
    </location>
</feature>
<evidence type="ECO:0000259" key="8">
    <source>
        <dbReference type="PROSITE" id="PS50850"/>
    </source>
</evidence>
<proteinExistence type="predicted"/>